<evidence type="ECO:0000313" key="3">
    <source>
        <dbReference type="Proteomes" id="UP000229782"/>
    </source>
</evidence>
<dbReference type="AlphaFoldDB" id="A0A2H0N4E6"/>
<proteinExistence type="predicted"/>
<dbReference type="InterPro" id="IPR051319">
    <property type="entry name" value="Oligoribo/pAp-PDE_c-di-AMP_PDE"/>
</dbReference>
<evidence type="ECO:0000313" key="2">
    <source>
        <dbReference type="EMBL" id="PIR02995.1"/>
    </source>
</evidence>
<dbReference type="Pfam" id="PF01368">
    <property type="entry name" value="DHH"/>
    <property type="match status" value="1"/>
</dbReference>
<organism evidence="2 3">
    <name type="scientific">Candidatus Magasanikbacteria bacterium CG11_big_fil_rev_8_21_14_0_20_43_7</name>
    <dbReference type="NCBI Taxonomy" id="1974654"/>
    <lineage>
        <taxon>Bacteria</taxon>
        <taxon>Candidatus Magasanikiibacteriota</taxon>
    </lineage>
</organism>
<gene>
    <name evidence="2" type="ORF">COV60_02675</name>
</gene>
<feature type="domain" description="DDH" evidence="1">
    <location>
        <begin position="34"/>
        <end position="227"/>
    </location>
</feature>
<protein>
    <recommendedName>
        <fullName evidence="1">DDH domain-containing protein</fullName>
    </recommendedName>
</protein>
<dbReference type="Proteomes" id="UP000229782">
    <property type="component" value="Unassembled WGS sequence"/>
</dbReference>
<dbReference type="PANTHER" id="PTHR47618">
    <property type="entry name" value="BIFUNCTIONAL OLIGORIBONUCLEASE AND PAP PHOSPHATASE NRNA"/>
    <property type="match status" value="1"/>
</dbReference>
<reference evidence="2 3" key="1">
    <citation type="submission" date="2017-09" db="EMBL/GenBank/DDBJ databases">
        <title>Depth-based differentiation of microbial function through sediment-hosted aquifers and enrichment of novel symbionts in the deep terrestrial subsurface.</title>
        <authorList>
            <person name="Probst A.J."/>
            <person name="Ladd B."/>
            <person name="Jarett J.K."/>
            <person name="Geller-Mcgrath D.E."/>
            <person name="Sieber C.M."/>
            <person name="Emerson J.B."/>
            <person name="Anantharaman K."/>
            <person name="Thomas B.C."/>
            <person name="Malmstrom R."/>
            <person name="Stieglmeier M."/>
            <person name="Klingl A."/>
            <person name="Woyke T."/>
            <person name="Ryan C.M."/>
            <person name="Banfield J.F."/>
        </authorList>
    </citation>
    <scope>NUCLEOTIDE SEQUENCE [LARGE SCALE GENOMIC DNA]</scope>
    <source>
        <strain evidence="2">CG11_big_fil_rev_8_21_14_0_20_43_7</strain>
    </source>
</reference>
<dbReference type="Gene3D" id="3.90.1640.10">
    <property type="entry name" value="inorganic pyrophosphatase (n-terminal core)"/>
    <property type="match status" value="2"/>
</dbReference>
<dbReference type="PANTHER" id="PTHR47618:SF1">
    <property type="entry name" value="BIFUNCTIONAL OLIGORIBONUCLEASE AND PAP PHOSPHATASE NRNA"/>
    <property type="match status" value="1"/>
</dbReference>
<dbReference type="InterPro" id="IPR038763">
    <property type="entry name" value="DHH_sf"/>
</dbReference>
<accession>A0A2H0N4E6</accession>
<dbReference type="EMBL" id="PCWM01000062">
    <property type="protein sequence ID" value="PIR02995.1"/>
    <property type="molecule type" value="Genomic_DNA"/>
</dbReference>
<dbReference type="SUPFAM" id="SSF64182">
    <property type="entry name" value="DHH phosphoesterases"/>
    <property type="match status" value="1"/>
</dbReference>
<dbReference type="InterPro" id="IPR001667">
    <property type="entry name" value="DDH_dom"/>
</dbReference>
<name>A0A2H0N4E6_9BACT</name>
<evidence type="ECO:0000259" key="1">
    <source>
        <dbReference type="Pfam" id="PF01368"/>
    </source>
</evidence>
<dbReference type="Gene3D" id="3.10.310.30">
    <property type="match status" value="1"/>
</dbReference>
<sequence>MIESLVTLFYGKPTIMALSTTQQIHQLLGEKKHILITFRKDAGSDAIASAVALVAYLQSHDTRADVVVDAFLLPEKVNFLKTARTFENNFSHLQKFIISIDVQNAGVEELSYDVKGGTLRVYITPKEGFLTKEHVRTAQTDFKYDLIITLDSPDLLSLGGIYENNTELFFKVPIINIDHHTTNEQYGQVNVVNYTLATTAEVLFDILSELGAEHITKDIATALLTAMIDTTRSFTADGVKPQTLRTASKLMALGADRQYIINNLYRTKTIGSLKLWGHALANLENHAQIGLVATHISRDAFVNTGASESSLYDIVDELIKNSPEAKLVLLTHEHPGGDGTIHSILYGGKGVDVKYVLKAFNPTGDTARASIVMRGKTLREVEEKVLQEIGYQLKQQD</sequence>
<comment type="caution">
    <text evidence="2">The sequence shown here is derived from an EMBL/GenBank/DDBJ whole genome shotgun (WGS) entry which is preliminary data.</text>
</comment>